<keyword evidence="11" id="KW-0325">Glycoprotein</keyword>
<dbReference type="GO" id="GO:0006955">
    <property type="term" value="P:immune response"/>
    <property type="evidence" value="ECO:0007669"/>
    <property type="project" value="InterPro"/>
</dbReference>
<feature type="disulfide bond" evidence="16">
    <location>
        <begin position="77"/>
        <end position="92"/>
    </location>
</feature>
<keyword evidence="6 18" id="KW-0732">Signal</keyword>
<dbReference type="GO" id="GO:0045121">
    <property type="term" value="C:membrane raft"/>
    <property type="evidence" value="ECO:0007669"/>
    <property type="project" value="UniProtKB-SubCell"/>
</dbReference>
<accession>H3A9V4</accession>
<evidence type="ECO:0000256" key="14">
    <source>
        <dbReference type="ARBA" id="ARBA00032338"/>
    </source>
</evidence>
<feature type="domain" description="TNFR-Cys" evidence="20">
    <location>
        <begin position="76"/>
        <end position="118"/>
    </location>
</feature>
<dbReference type="InterPro" id="IPR001368">
    <property type="entry name" value="TNFR/NGFR_Cys_rich_reg"/>
</dbReference>
<dbReference type="Gene3D" id="2.10.50.10">
    <property type="entry name" value="Tumor Necrosis Factor Receptor, subunit A, domain 2"/>
    <property type="match status" value="1"/>
</dbReference>
<dbReference type="HOGENOM" id="CLU_067123_1_0_1"/>
<evidence type="ECO:0000313" key="22">
    <source>
        <dbReference type="Proteomes" id="UP000008672"/>
    </source>
</evidence>
<dbReference type="InParanoid" id="H3A9V4"/>
<keyword evidence="17" id="KW-1133">Transmembrane helix</keyword>
<dbReference type="PANTHER" id="PTHR46874:SF1">
    <property type="entry name" value="TUMOR NECROSIS FACTOR RECEPTOR SUPERFAMILY MEMBER 6"/>
    <property type="match status" value="1"/>
</dbReference>
<evidence type="ECO:0000256" key="6">
    <source>
        <dbReference type="ARBA" id="ARBA00022729"/>
    </source>
</evidence>
<keyword evidence="17" id="KW-0472">Membrane</keyword>
<dbReference type="Pfam" id="PF00531">
    <property type="entry name" value="Death"/>
    <property type="match status" value="1"/>
</dbReference>
<keyword evidence="8" id="KW-0112">Calmodulin-binding</keyword>
<keyword evidence="5" id="KW-0053">Apoptosis</keyword>
<organism evidence="21 22">
    <name type="scientific">Latimeria chalumnae</name>
    <name type="common">Coelacanth</name>
    <dbReference type="NCBI Taxonomy" id="7897"/>
    <lineage>
        <taxon>Eukaryota</taxon>
        <taxon>Metazoa</taxon>
        <taxon>Chordata</taxon>
        <taxon>Craniata</taxon>
        <taxon>Vertebrata</taxon>
        <taxon>Euteleostomi</taxon>
        <taxon>Coelacanthiformes</taxon>
        <taxon>Coelacanthidae</taxon>
        <taxon>Latimeria</taxon>
    </lineage>
</organism>
<keyword evidence="17" id="KW-0812">Transmembrane</keyword>
<evidence type="ECO:0000256" key="10">
    <source>
        <dbReference type="ARBA" id="ARBA00023157"/>
    </source>
</evidence>
<dbReference type="EMBL" id="AFYH01226455">
    <property type="status" value="NOT_ANNOTATED_CDS"/>
    <property type="molecule type" value="Genomic_DNA"/>
</dbReference>
<dbReference type="eggNOG" id="ENOG502S0SV">
    <property type="taxonomic scope" value="Eukaryota"/>
</dbReference>
<evidence type="ECO:0000256" key="8">
    <source>
        <dbReference type="ARBA" id="ARBA00022860"/>
    </source>
</evidence>
<dbReference type="GO" id="GO:0009897">
    <property type="term" value="C:external side of plasma membrane"/>
    <property type="evidence" value="ECO:0007669"/>
    <property type="project" value="TreeGrafter"/>
</dbReference>
<dbReference type="GO" id="GO:0043066">
    <property type="term" value="P:negative regulation of apoptotic process"/>
    <property type="evidence" value="ECO:0007669"/>
    <property type="project" value="TreeGrafter"/>
</dbReference>
<evidence type="ECO:0000256" key="18">
    <source>
        <dbReference type="SAM" id="SignalP"/>
    </source>
</evidence>
<reference evidence="22" key="1">
    <citation type="submission" date="2011-08" db="EMBL/GenBank/DDBJ databases">
        <title>The draft genome of Latimeria chalumnae.</title>
        <authorList>
            <person name="Di Palma F."/>
            <person name="Alfoldi J."/>
            <person name="Johnson J."/>
            <person name="Berlin A."/>
            <person name="Gnerre S."/>
            <person name="Jaffe D."/>
            <person name="MacCallum I."/>
            <person name="Young S."/>
            <person name="Walker B.J."/>
            <person name="Lander E."/>
            <person name="Lindblad-Toh K."/>
        </authorList>
    </citation>
    <scope>NUCLEOTIDE SEQUENCE [LARGE SCALE GENOMIC DNA]</scope>
    <source>
        <strain evidence="22">Wild caught</strain>
    </source>
</reference>
<dbReference type="PROSITE" id="PS50050">
    <property type="entry name" value="TNFR_NGFR_2"/>
    <property type="match status" value="1"/>
</dbReference>
<evidence type="ECO:0000256" key="15">
    <source>
        <dbReference type="ARBA" id="ARBA00032502"/>
    </source>
</evidence>
<evidence type="ECO:0000256" key="12">
    <source>
        <dbReference type="ARBA" id="ARBA00023288"/>
    </source>
</evidence>
<evidence type="ECO:0000256" key="9">
    <source>
        <dbReference type="ARBA" id="ARBA00023139"/>
    </source>
</evidence>
<dbReference type="SMART" id="SM00005">
    <property type="entry name" value="DEATH"/>
    <property type="match status" value="1"/>
</dbReference>
<dbReference type="PROSITE" id="PS50017">
    <property type="entry name" value="DEATH_DOMAIN"/>
    <property type="match status" value="1"/>
</dbReference>
<evidence type="ECO:0000256" key="7">
    <source>
        <dbReference type="ARBA" id="ARBA00022737"/>
    </source>
</evidence>
<dbReference type="Bgee" id="ENSLACG00000005702">
    <property type="expression patterns" value="Expressed in pelvic fin and 6 other cell types or tissues"/>
</dbReference>
<evidence type="ECO:0000256" key="17">
    <source>
        <dbReference type="SAM" id="Phobius"/>
    </source>
</evidence>
<evidence type="ECO:0000256" key="13">
    <source>
        <dbReference type="ARBA" id="ARBA00030181"/>
    </source>
</evidence>
<feature type="chain" id="PRO_5003580065" description="Tumor necrosis factor receptor superfamily member 6" evidence="18">
    <location>
        <begin position="25"/>
        <end position="330"/>
    </location>
</feature>
<dbReference type="GO" id="GO:0097527">
    <property type="term" value="P:necroptotic signaling pathway"/>
    <property type="evidence" value="ECO:0007669"/>
    <property type="project" value="TreeGrafter"/>
</dbReference>
<dbReference type="GO" id="GO:0097049">
    <property type="term" value="P:motor neuron apoptotic process"/>
    <property type="evidence" value="ECO:0007669"/>
    <property type="project" value="TreeGrafter"/>
</dbReference>
<reference evidence="21" key="2">
    <citation type="submission" date="2025-08" db="UniProtKB">
        <authorList>
            <consortium name="Ensembl"/>
        </authorList>
    </citation>
    <scope>IDENTIFICATION</scope>
</reference>
<sequence>MGFAFVTRVIFLPLVVTIVSSVGAGKEQNASFIHLYTKRLAKREITCCTHETTTDNRCCKYCPKGHHINETCECEPCDIGTYLDERNCEEKCRRCDTCDLNEGLEEVTACNTIRNVVCQCKENFYCTNTMAESCKECISCDKCKGSPHETICTSVCKLNGTLSKFRKTGSWWITTLVAVLILVAVAIAVAVGVRKYSLYQKGCNRKSECEDHALIFTLIADMSLTSYVPDIADELGINEIKSFVRRNSVNQPVIDRIREEHAAVEEQRYQLMLAWYQQHGRTGAATVLISTLRKMNKNAAADSVLKKLENYSVNQANGSSSNNNMKGSNT</sequence>
<dbReference type="GeneTree" id="ENSGT00950000183126"/>
<dbReference type="STRING" id="7897.ENSLACP00000006425"/>
<dbReference type="AlphaFoldDB" id="H3A9V4"/>
<dbReference type="SMART" id="SM00208">
    <property type="entry name" value="TNFR"/>
    <property type="match status" value="1"/>
</dbReference>
<feature type="repeat" description="TNFR-Cys" evidence="16">
    <location>
        <begin position="76"/>
        <end position="118"/>
    </location>
</feature>
<protein>
    <recommendedName>
        <fullName evidence="3">Tumor necrosis factor receptor superfamily member 6</fullName>
    </recommendedName>
    <alternativeName>
        <fullName evidence="14">Apo-1 antigen</fullName>
    </alternativeName>
    <alternativeName>
        <fullName evidence="15">Apoptosis-mediating surface antigen FAS</fullName>
    </alternativeName>
    <alternativeName>
        <fullName evidence="13">FASLG receptor</fullName>
    </alternativeName>
</protein>
<dbReference type="EMBL" id="AFYH01226454">
    <property type="status" value="NOT_ANNOTATED_CDS"/>
    <property type="molecule type" value="Genomic_DNA"/>
</dbReference>
<keyword evidence="10 16" id="KW-1015">Disulfide bond</keyword>
<dbReference type="PANTHER" id="PTHR46874">
    <property type="entry name" value="TUMOR NECROSIS FACTOR RECEPTOR SUPERFAMILY MEMBER 6"/>
    <property type="match status" value="1"/>
</dbReference>
<comment type="caution">
    <text evidence="16">Lacks conserved residue(s) required for the propagation of feature annotation.</text>
</comment>
<proteinExistence type="predicted"/>
<dbReference type="Proteomes" id="UP000008672">
    <property type="component" value="Unassembled WGS sequence"/>
</dbReference>
<dbReference type="Pfam" id="PF00020">
    <property type="entry name" value="TNFR_c6"/>
    <property type="match status" value="1"/>
</dbReference>
<dbReference type="PROSITE" id="PS00652">
    <property type="entry name" value="TNFR_NGFR_1"/>
    <property type="match status" value="1"/>
</dbReference>
<evidence type="ECO:0000256" key="4">
    <source>
        <dbReference type="ARBA" id="ARBA00022475"/>
    </source>
</evidence>
<dbReference type="Gene3D" id="1.10.533.10">
    <property type="entry name" value="Death Domain, Fas"/>
    <property type="match status" value="1"/>
</dbReference>
<keyword evidence="12" id="KW-0449">Lipoprotein</keyword>
<dbReference type="OMA" id="RDTKCRC"/>
<dbReference type="GO" id="GO:0005031">
    <property type="term" value="F:tumor necrosis factor receptor activity"/>
    <property type="evidence" value="ECO:0007669"/>
    <property type="project" value="TreeGrafter"/>
</dbReference>
<dbReference type="GO" id="GO:0032872">
    <property type="term" value="P:regulation of stress-activated MAPK cascade"/>
    <property type="evidence" value="ECO:0007669"/>
    <property type="project" value="TreeGrafter"/>
</dbReference>
<evidence type="ECO:0000256" key="11">
    <source>
        <dbReference type="ARBA" id="ARBA00023180"/>
    </source>
</evidence>
<reference evidence="21" key="3">
    <citation type="submission" date="2025-09" db="UniProtKB">
        <authorList>
            <consortium name="Ensembl"/>
        </authorList>
    </citation>
    <scope>IDENTIFICATION</scope>
</reference>
<dbReference type="InterPro" id="IPR008063">
    <property type="entry name" value="Fas_rcpt"/>
</dbReference>
<dbReference type="InterPro" id="IPR000488">
    <property type="entry name" value="Death_dom"/>
</dbReference>
<dbReference type="GO" id="GO:0097192">
    <property type="term" value="P:extrinsic apoptotic signaling pathway in absence of ligand"/>
    <property type="evidence" value="ECO:0007669"/>
    <property type="project" value="TreeGrafter"/>
</dbReference>
<dbReference type="GO" id="GO:0005516">
    <property type="term" value="F:calmodulin binding"/>
    <property type="evidence" value="ECO:0007669"/>
    <property type="project" value="UniProtKB-KW"/>
</dbReference>
<dbReference type="FunCoup" id="H3A9V4">
    <property type="interactions" value="1032"/>
</dbReference>
<dbReference type="PRINTS" id="PR01680">
    <property type="entry name" value="TNFACTORR6"/>
</dbReference>
<dbReference type="GO" id="GO:0006924">
    <property type="term" value="P:activation-induced cell death of T cells"/>
    <property type="evidence" value="ECO:0007669"/>
    <property type="project" value="TreeGrafter"/>
</dbReference>
<evidence type="ECO:0000256" key="1">
    <source>
        <dbReference type="ARBA" id="ARBA00004251"/>
    </source>
</evidence>
<dbReference type="EMBL" id="AFYH01226453">
    <property type="status" value="NOT_ANNOTATED_CDS"/>
    <property type="molecule type" value="Genomic_DNA"/>
</dbReference>
<evidence type="ECO:0000256" key="2">
    <source>
        <dbReference type="ARBA" id="ARBA00004285"/>
    </source>
</evidence>
<dbReference type="SUPFAM" id="SSF47986">
    <property type="entry name" value="DEATH domain"/>
    <property type="match status" value="1"/>
</dbReference>
<evidence type="ECO:0000256" key="16">
    <source>
        <dbReference type="PROSITE-ProRule" id="PRU00206"/>
    </source>
</evidence>
<keyword evidence="4" id="KW-1003">Cell membrane</keyword>
<keyword evidence="9" id="KW-0564">Palmitate</keyword>
<evidence type="ECO:0000313" key="21">
    <source>
        <dbReference type="Ensembl" id="ENSLACP00000006425.1"/>
    </source>
</evidence>
<keyword evidence="7" id="KW-0677">Repeat</keyword>
<feature type="domain" description="Death" evidence="19">
    <location>
        <begin position="241"/>
        <end position="308"/>
    </location>
</feature>
<dbReference type="GO" id="GO:0031265">
    <property type="term" value="C:CD95 death-inducing signaling complex"/>
    <property type="evidence" value="ECO:0007669"/>
    <property type="project" value="TreeGrafter"/>
</dbReference>
<feature type="transmembrane region" description="Helical" evidence="17">
    <location>
        <begin position="171"/>
        <end position="193"/>
    </location>
</feature>
<dbReference type="InterPro" id="IPR011029">
    <property type="entry name" value="DEATH-like_dom_sf"/>
</dbReference>
<dbReference type="SUPFAM" id="SSF57586">
    <property type="entry name" value="TNF receptor-like"/>
    <property type="match status" value="1"/>
</dbReference>
<keyword evidence="22" id="KW-1185">Reference proteome</keyword>
<dbReference type="EMBL" id="AFYH01226456">
    <property type="status" value="NOT_ANNOTATED_CDS"/>
    <property type="molecule type" value="Genomic_DNA"/>
</dbReference>
<evidence type="ECO:0000259" key="20">
    <source>
        <dbReference type="PROSITE" id="PS50050"/>
    </source>
</evidence>
<feature type="signal peptide" evidence="18">
    <location>
        <begin position="1"/>
        <end position="24"/>
    </location>
</feature>
<comment type="subcellular location">
    <subcellularLocation>
        <location evidence="1">Cell membrane</location>
        <topology evidence="1">Single-pass type I membrane protein</topology>
    </subcellularLocation>
    <subcellularLocation>
        <location evidence="2">Membrane raft</location>
    </subcellularLocation>
</comment>
<gene>
    <name evidence="21" type="primary">FAS</name>
</gene>
<evidence type="ECO:0000256" key="3">
    <source>
        <dbReference type="ARBA" id="ARBA00015761"/>
    </source>
</evidence>
<name>H3A9V4_LATCH</name>
<evidence type="ECO:0000256" key="5">
    <source>
        <dbReference type="ARBA" id="ARBA00022703"/>
    </source>
</evidence>
<dbReference type="Ensembl" id="ENSLACT00000006478.1">
    <property type="protein sequence ID" value="ENSLACP00000006425.1"/>
    <property type="gene ID" value="ENSLACG00000005702.1"/>
</dbReference>
<evidence type="ECO:0000259" key="19">
    <source>
        <dbReference type="PROSITE" id="PS50017"/>
    </source>
</evidence>